<dbReference type="InterPro" id="IPR017871">
    <property type="entry name" value="ABC_transporter-like_CS"/>
</dbReference>
<evidence type="ECO:0000256" key="5">
    <source>
        <dbReference type="ARBA" id="ARBA00022597"/>
    </source>
</evidence>
<dbReference type="SMART" id="SM00382">
    <property type="entry name" value="AAA"/>
    <property type="match status" value="2"/>
</dbReference>
<sequence>MNNEVVLTMKNIDKKFLGVHALKSCSLTLRKGEVNALAGENGAGKSTLMKILTGIYQRDEGEITYNGKKIVFNNPREAQEAGIAIVHQELNLMNHLTAAQNIFIGRESEGFFLNDALLNKKTEELFKELKLNIKPTEIVGNLSVGKQQMIEIAKAISFKSNILILDEPTAALTEAETKELFRIMEDLKNKGVAMVYISHRMDEIFKITDRITVMRDGEFIKELKTKETEMSEIIKLMVGRNITSNKKEKSNVKDGAEVVLEVNNLNSKDVKDVSFNLKRGEILGFAGLMGAGRTETARLIFGADHRKSGVIKVNGKEINIKDTSDAVNAGIGYLSEDRKRYGLALGLSVSDNSVLANLENFSKGIIVDDKRIEDISQQFVEKIKTKTPSVKQLVKNLSGGNQQKVVIAKWLIKDADILIFDEPTRGIDVGAKSEIYNLMNELVEAGKSIIMISSELPEILRMSDRIAVMCEGKLTKILDIKEANQEVIMKYATQR</sequence>
<reference evidence="12 13" key="1">
    <citation type="submission" date="2015-09" db="EMBL/GenBank/DDBJ databases">
        <authorList>
            <consortium name="Pathogen Informatics"/>
        </authorList>
    </citation>
    <scope>NUCLEOTIDE SEQUENCE [LARGE SCALE GENOMIC DNA]</scope>
    <source>
        <strain evidence="12 13">2789STDY5834856</strain>
    </source>
</reference>
<keyword evidence="12" id="KW-0378">Hydrolase</keyword>
<feature type="domain" description="ABC transporter" evidence="11">
    <location>
        <begin position="250"/>
        <end position="495"/>
    </location>
</feature>
<accession>A0A174GU70</accession>
<dbReference type="GO" id="GO:0005524">
    <property type="term" value="F:ATP binding"/>
    <property type="evidence" value="ECO:0007669"/>
    <property type="project" value="UniProtKB-KW"/>
</dbReference>
<dbReference type="InterPro" id="IPR027417">
    <property type="entry name" value="P-loop_NTPase"/>
</dbReference>
<keyword evidence="4" id="KW-1003">Cell membrane</keyword>
<dbReference type="OrthoDB" id="9771863at2"/>
<dbReference type="FunFam" id="3.40.50.300:FF:000126">
    <property type="entry name" value="Galactose/methyl galactoside import ATP-binding protein MglA"/>
    <property type="match status" value="1"/>
</dbReference>
<evidence type="ECO:0000256" key="4">
    <source>
        <dbReference type="ARBA" id="ARBA00022475"/>
    </source>
</evidence>
<dbReference type="EMBL" id="CYZX01000012">
    <property type="protein sequence ID" value="CUO66242.1"/>
    <property type="molecule type" value="Genomic_DNA"/>
</dbReference>
<organism evidence="12 13">
    <name type="scientific">Clostridium disporicum</name>
    <dbReference type="NCBI Taxonomy" id="84024"/>
    <lineage>
        <taxon>Bacteria</taxon>
        <taxon>Bacillati</taxon>
        <taxon>Bacillota</taxon>
        <taxon>Clostridia</taxon>
        <taxon>Eubacteriales</taxon>
        <taxon>Clostridiaceae</taxon>
        <taxon>Clostridium</taxon>
    </lineage>
</organism>
<dbReference type="CDD" id="cd03215">
    <property type="entry name" value="ABC_Carb_Monos_II"/>
    <property type="match status" value="1"/>
</dbReference>
<keyword evidence="7" id="KW-0547">Nucleotide-binding</keyword>
<dbReference type="GO" id="GO:0016887">
    <property type="term" value="F:ATP hydrolysis activity"/>
    <property type="evidence" value="ECO:0007669"/>
    <property type="project" value="InterPro"/>
</dbReference>
<keyword evidence="9" id="KW-1278">Translocase</keyword>
<dbReference type="Proteomes" id="UP000095594">
    <property type="component" value="Unassembled WGS sequence"/>
</dbReference>
<dbReference type="CDD" id="cd03216">
    <property type="entry name" value="ABC_Carb_Monos_I"/>
    <property type="match status" value="1"/>
</dbReference>
<evidence type="ECO:0000256" key="3">
    <source>
        <dbReference type="ARBA" id="ARBA00022448"/>
    </source>
</evidence>
<protein>
    <submittedName>
        <fullName evidence="12">ABC transporter</fullName>
        <ecNumber evidence="12">3.6.3.17</ecNumber>
    </submittedName>
</protein>
<keyword evidence="8" id="KW-0067">ATP-binding</keyword>
<evidence type="ECO:0000259" key="11">
    <source>
        <dbReference type="PROSITE" id="PS50893"/>
    </source>
</evidence>
<dbReference type="Pfam" id="PF00005">
    <property type="entry name" value="ABC_tran"/>
    <property type="match status" value="2"/>
</dbReference>
<dbReference type="SUPFAM" id="SSF52540">
    <property type="entry name" value="P-loop containing nucleoside triphosphate hydrolases"/>
    <property type="match status" value="2"/>
</dbReference>
<evidence type="ECO:0000313" key="13">
    <source>
        <dbReference type="Proteomes" id="UP000095594"/>
    </source>
</evidence>
<feature type="domain" description="ABC transporter" evidence="11">
    <location>
        <begin position="7"/>
        <end position="241"/>
    </location>
</feature>
<dbReference type="PROSITE" id="PS00211">
    <property type="entry name" value="ABC_TRANSPORTER_1"/>
    <property type="match status" value="1"/>
</dbReference>
<dbReference type="FunFam" id="3.40.50.300:FF:000127">
    <property type="entry name" value="Ribose import ATP-binding protein RbsA"/>
    <property type="match status" value="1"/>
</dbReference>
<dbReference type="GO" id="GO:0005886">
    <property type="term" value="C:plasma membrane"/>
    <property type="evidence" value="ECO:0007669"/>
    <property type="project" value="UniProtKB-SubCell"/>
</dbReference>
<dbReference type="RefSeq" id="WP_055266159.1">
    <property type="nucleotide sequence ID" value="NZ_CABIXQ010000012.1"/>
</dbReference>
<gene>
    <name evidence="12" type="primary">rbsA</name>
    <name evidence="12" type="ORF">ERS852471_01999</name>
</gene>
<evidence type="ECO:0000256" key="1">
    <source>
        <dbReference type="ARBA" id="ARBA00004202"/>
    </source>
</evidence>
<evidence type="ECO:0000256" key="7">
    <source>
        <dbReference type="ARBA" id="ARBA00022741"/>
    </source>
</evidence>
<dbReference type="InterPro" id="IPR003439">
    <property type="entry name" value="ABC_transporter-like_ATP-bd"/>
</dbReference>
<evidence type="ECO:0000256" key="10">
    <source>
        <dbReference type="ARBA" id="ARBA00023136"/>
    </source>
</evidence>
<evidence type="ECO:0000256" key="8">
    <source>
        <dbReference type="ARBA" id="ARBA00022840"/>
    </source>
</evidence>
<dbReference type="PROSITE" id="PS50893">
    <property type="entry name" value="ABC_TRANSPORTER_2"/>
    <property type="match status" value="2"/>
</dbReference>
<keyword evidence="10" id="KW-0472">Membrane</keyword>
<dbReference type="EC" id="3.6.3.17" evidence="12"/>
<dbReference type="PANTHER" id="PTHR43790">
    <property type="entry name" value="CARBOHYDRATE TRANSPORT ATP-BINDING PROTEIN MG119-RELATED"/>
    <property type="match status" value="1"/>
</dbReference>
<evidence type="ECO:0000256" key="2">
    <source>
        <dbReference type="ARBA" id="ARBA00004533"/>
    </source>
</evidence>
<keyword evidence="5" id="KW-0762">Sugar transport</keyword>
<evidence type="ECO:0000256" key="6">
    <source>
        <dbReference type="ARBA" id="ARBA00022737"/>
    </source>
</evidence>
<evidence type="ECO:0000256" key="9">
    <source>
        <dbReference type="ARBA" id="ARBA00022967"/>
    </source>
</evidence>
<dbReference type="AlphaFoldDB" id="A0A174GU70"/>
<dbReference type="InterPro" id="IPR050107">
    <property type="entry name" value="ABC_carbohydrate_import_ATPase"/>
</dbReference>
<keyword evidence="3" id="KW-0813">Transport</keyword>
<name>A0A174GU70_9CLOT</name>
<dbReference type="Gene3D" id="3.40.50.300">
    <property type="entry name" value="P-loop containing nucleotide triphosphate hydrolases"/>
    <property type="match status" value="2"/>
</dbReference>
<proteinExistence type="predicted"/>
<dbReference type="PANTHER" id="PTHR43790:SF3">
    <property type="entry name" value="D-ALLOSE IMPORT ATP-BINDING PROTEIN ALSA-RELATED"/>
    <property type="match status" value="1"/>
</dbReference>
<keyword evidence="6" id="KW-0677">Repeat</keyword>
<dbReference type="InterPro" id="IPR003593">
    <property type="entry name" value="AAA+_ATPase"/>
</dbReference>
<dbReference type="GO" id="GO:0015749">
    <property type="term" value="P:monosaccharide transmembrane transport"/>
    <property type="evidence" value="ECO:0007669"/>
    <property type="project" value="UniProtKB-ARBA"/>
</dbReference>
<comment type="subcellular location">
    <subcellularLocation>
        <location evidence="2">Cell inner membrane</location>
    </subcellularLocation>
    <subcellularLocation>
        <location evidence="1">Cell membrane</location>
        <topology evidence="1">Peripheral membrane protein</topology>
    </subcellularLocation>
</comment>
<evidence type="ECO:0000313" key="12">
    <source>
        <dbReference type="EMBL" id="CUO66242.1"/>
    </source>
</evidence>